<keyword evidence="5" id="KW-1185">Reference proteome</keyword>
<dbReference type="Proteomes" id="UP000032414">
    <property type="component" value="Chromosome I"/>
</dbReference>
<reference evidence="4" key="1">
    <citation type="submission" date="2014-09" db="EMBL/GenBank/DDBJ databases">
        <authorList>
            <person name="Gomez-Valero L."/>
        </authorList>
    </citation>
    <scope>NUCLEOTIDE SEQUENCE [LARGE SCALE GENOMIC DNA]</scope>
    <source>
        <strain evidence="4">ATCC33218</strain>
    </source>
</reference>
<sequence>MPFTENDLKKIEELAYLDSESEDHRQLCEEVNAIMDFVEQLRQVDTTGQAPLFHPFDLHQRLRPDEVREKDCSKELAEIAPLFENGLYLVPKVIDSGQ</sequence>
<dbReference type="Gene3D" id="1.10.20.60">
    <property type="entry name" value="Glu-tRNAGln amidotransferase C subunit, N-terminal domain"/>
    <property type="match status" value="1"/>
</dbReference>
<dbReference type="PATRIC" id="fig|451.8.peg.1380"/>
<dbReference type="EMBL" id="FMVN01000006">
    <property type="protein sequence ID" value="SCY33009.1"/>
    <property type="molecule type" value="Genomic_DNA"/>
</dbReference>
<dbReference type="HAMAP" id="MF_00122">
    <property type="entry name" value="GatC"/>
    <property type="match status" value="1"/>
</dbReference>
<organism evidence="2 4">
    <name type="scientific">Legionella micdadei</name>
    <name type="common">Tatlockia micdadei</name>
    <dbReference type="NCBI Taxonomy" id="451"/>
    <lineage>
        <taxon>Bacteria</taxon>
        <taxon>Pseudomonadati</taxon>
        <taxon>Pseudomonadota</taxon>
        <taxon>Gammaproteobacteria</taxon>
        <taxon>Legionellales</taxon>
        <taxon>Legionellaceae</taxon>
        <taxon>Legionella</taxon>
    </lineage>
</organism>
<keyword evidence="1" id="KW-0648">Protein biosynthesis</keyword>
<keyword evidence="1 2" id="KW-0436">Ligase</keyword>
<evidence type="ECO:0000313" key="5">
    <source>
        <dbReference type="Proteomes" id="UP000182998"/>
    </source>
</evidence>
<keyword evidence="2" id="KW-0808">Transferase</keyword>
<proteinExistence type="inferred from homology"/>
<comment type="subunit">
    <text evidence="1">Heterotrimer of A, B and C subunits.</text>
</comment>
<protein>
    <recommendedName>
        <fullName evidence="1">Aspartyl/glutamyl-tRNA(Asn/Gln) amidotransferase subunit C</fullName>
        <shortName evidence="1">Asp/Glu-ADT subunit C</shortName>
        <ecNumber evidence="1">6.3.5.-</ecNumber>
    </recommendedName>
</protein>
<dbReference type="Pfam" id="PF02686">
    <property type="entry name" value="GatC"/>
    <property type="match status" value="1"/>
</dbReference>
<reference evidence="3 5" key="3">
    <citation type="submission" date="2016-10" db="EMBL/GenBank/DDBJ databases">
        <authorList>
            <person name="Varghese N."/>
            <person name="Submissions S."/>
        </authorList>
    </citation>
    <scope>NUCLEOTIDE SEQUENCE [LARGE SCALE GENOMIC DNA]</scope>
    <source>
        <strain evidence="3 5">ATCC 33218</strain>
    </source>
</reference>
<evidence type="ECO:0000256" key="1">
    <source>
        <dbReference type="HAMAP-Rule" id="MF_00122"/>
    </source>
</evidence>
<dbReference type="NCBIfam" id="TIGR00135">
    <property type="entry name" value="gatC"/>
    <property type="match status" value="1"/>
</dbReference>
<evidence type="ECO:0000313" key="4">
    <source>
        <dbReference type="Proteomes" id="UP000032414"/>
    </source>
</evidence>
<name>A0A098GGV3_LEGMI</name>
<dbReference type="GO" id="GO:0070681">
    <property type="term" value="P:glutaminyl-tRNAGln biosynthesis via transamidation"/>
    <property type="evidence" value="ECO:0007669"/>
    <property type="project" value="TreeGrafter"/>
</dbReference>
<comment type="catalytic activity">
    <reaction evidence="1">
        <text>L-glutamyl-tRNA(Gln) + L-glutamine + ATP + H2O = L-glutaminyl-tRNA(Gln) + L-glutamate + ADP + phosphate + H(+)</text>
        <dbReference type="Rhea" id="RHEA:17521"/>
        <dbReference type="Rhea" id="RHEA-COMP:9681"/>
        <dbReference type="Rhea" id="RHEA-COMP:9684"/>
        <dbReference type="ChEBI" id="CHEBI:15377"/>
        <dbReference type="ChEBI" id="CHEBI:15378"/>
        <dbReference type="ChEBI" id="CHEBI:29985"/>
        <dbReference type="ChEBI" id="CHEBI:30616"/>
        <dbReference type="ChEBI" id="CHEBI:43474"/>
        <dbReference type="ChEBI" id="CHEBI:58359"/>
        <dbReference type="ChEBI" id="CHEBI:78520"/>
        <dbReference type="ChEBI" id="CHEBI:78521"/>
        <dbReference type="ChEBI" id="CHEBI:456216"/>
    </reaction>
</comment>
<dbReference type="OrthoDB" id="9794326at2"/>
<keyword evidence="1" id="KW-0067">ATP-binding</keyword>
<evidence type="ECO:0000313" key="2">
    <source>
        <dbReference type="EMBL" id="CEG61212.1"/>
    </source>
</evidence>
<dbReference type="AlphaFoldDB" id="A0A098GGV3"/>
<dbReference type="GO" id="GO:0006412">
    <property type="term" value="P:translation"/>
    <property type="evidence" value="ECO:0007669"/>
    <property type="project" value="UniProtKB-UniRule"/>
</dbReference>
<comment type="similarity">
    <text evidence="1">Belongs to the GatC family.</text>
</comment>
<comment type="function">
    <text evidence="1">Allows the formation of correctly charged Asn-tRNA(Asn) or Gln-tRNA(Gln) through the transamidation of misacylated Asp-tRNA(Asn) or Glu-tRNA(Gln) in organisms which lack either or both of asparaginyl-tRNA or glutaminyl-tRNA synthetases. The reaction takes place in the presence of glutamine and ATP through an activated phospho-Asp-tRNA(Asn) or phospho-Glu-tRNA(Gln).</text>
</comment>
<dbReference type="Proteomes" id="UP000182998">
    <property type="component" value="Unassembled WGS sequence"/>
</dbReference>
<dbReference type="STRING" id="451.B6N58_06395"/>
<accession>A0A098GGV3</accession>
<dbReference type="EC" id="6.3.5.-" evidence="1"/>
<dbReference type="HOGENOM" id="CLU_105899_2_2_6"/>
<dbReference type="GO" id="GO:0005524">
    <property type="term" value="F:ATP binding"/>
    <property type="evidence" value="ECO:0007669"/>
    <property type="project" value="UniProtKB-KW"/>
</dbReference>
<dbReference type="GO" id="GO:0006450">
    <property type="term" value="P:regulation of translational fidelity"/>
    <property type="evidence" value="ECO:0007669"/>
    <property type="project" value="InterPro"/>
</dbReference>
<dbReference type="GO" id="GO:0016740">
    <property type="term" value="F:transferase activity"/>
    <property type="evidence" value="ECO:0007669"/>
    <property type="project" value="UniProtKB-KW"/>
</dbReference>
<dbReference type="KEGG" id="tmc:LMI_1923"/>
<dbReference type="InterPro" id="IPR003837">
    <property type="entry name" value="GatC"/>
</dbReference>
<comment type="catalytic activity">
    <reaction evidence="1">
        <text>L-aspartyl-tRNA(Asn) + L-glutamine + ATP + H2O = L-asparaginyl-tRNA(Asn) + L-glutamate + ADP + phosphate + 2 H(+)</text>
        <dbReference type="Rhea" id="RHEA:14513"/>
        <dbReference type="Rhea" id="RHEA-COMP:9674"/>
        <dbReference type="Rhea" id="RHEA-COMP:9677"/>
        <dbReference type="ChEBI" id="CHEBI:15377"/>
        <dbReference type="ChEBI" id="CHEBI:15378"/>
        <dbReference type="ChEBI" id="CHEBI:29985"/>
        <dbReference type="ChEBI" id="CHEBI:30616"/>
        <dbReference type="ChEBI" id="CHEBI:43474"/>
        <dbReference type="ChEBI" id="CHEBI:58359"/>
        <dbReference type="ChEBI" id="CHEBI:78515"/>
        <dbReference type="ChEBI" id="CHEBI:78516"/>
        <dbReference type="ChEBI" id="CHEBI:456216"/>
    </reaction>
</comment>
<dbReference type="PANTHER" id="PTHR15004">
    <property type="entry name" value="GLUTAMYL-TRNA(GLN) AMIDOTRANSFERASE SUBUNIT C, MITOCHONDRIAL"/>
    <property type="match status" value="1"/>
</dbReference>
<keyword evidence="1" id="KW-0547">Nucleotide-binding</keyword>
<dbReference type="SUPFAM" id="SSF141000">
    <property type="entry name" value="Glu-tRNAGln amidotransferase C subunit"/>
    <property type="match status" value="1"/>
</dbReference>
<dbReference type="RefSeq" id="WP_045099497.1">
    <property type="nucleotide sequence ID" value="NZ_CP020614.1"/>
</dbReference>
<dbReference type="PANTHER" id="PTHR15004:SF0">
    <property type="entry name" value="GLUTAMYL-TRNA(GLN) AMIDOTRANSFERASE SUBUNIT C, MITOCHONDRIAL"/>
    <property type="match status" value="1"/>
</dbReference>
<dbReference type="InterPro" id="IPR036113">
    <property type="entry name" value="Asp/Glu-ADT_sf_sub_c"/>
</dbReference>
<evidence type="ECO:0000313" key="3">
    <source>
        <dbReference type="EMBL" id="SCY33009.1"/>
    </source>
</evidence>
<dbReference type="GO" id="GO:0050567">
    <property type="term" value="F:glutaminyl-tRNA synthase (glutamine-hydrolyzing) activity"/>
    <property type="evidence" value="ECO:0007669"/>
    <property type="project" value="UniProtKB-UniRule"/>
</dbReference>
<reference evidence="2" key="2">
    <citation type="submission" date="2014-09" db="EMBL/GenBank/DDBJ databases">
        <authorList>
            <person name="GOMEZ-VALERO Laura"/>
        </authorList>
    </citation>
    <scope>NUCLEOTIDE SEQUENCE</scope>
    <source>
        <strain evidence="2">ATCC33218</strain>
    </source>
</reference>
<gene>
    <name evidence="1 2" type="primary">gatC</name>
    <name evidence="2" type="ORF">LMI_1923</name>
    <name evidence="3" type="ORF">SAMN02982997_01425</name>
</gene>
<dbReference type="EMBL" id="LN614830">
    <property type="protein sequence ID" value="CEG61212.1"/>
    <property type="molecule type" value="Genomic_DNA"/>
</dbReference>